<evidence type="ECO:0000313" key="1">
    <source>
        <dbReference type="EMBL" id="MEQ2413919.1"/>
    </source>
</evidence>
<proteinExistence type="predicted"/>
<dbReference type="Proteomes" id="UP001470752">
    <property type="component" value="Unassembled WGS sequence"/>
</dbReference>
<organism evidence="1 2">
    <name type="scientific">Blautia acetigignens</name>
    <dbReference type="NCBI Taxonomy" id="2981783"/>
    <lineage>
        <taxon>Bacteria</taxon>
        <taxon>Bacillati</taxon>
        <taxon>Bacillota</taxon>
        <taxon>Clostridia</taxon>
        <taxon>Lachnospirales</taxon>
        <taxon>Lachnospiraceae</taxon>
        <taxon>Blautia</taxon>
    </lineage>
</organism>
<reference evidence="1 2" key="1">
    <citation type="submission" date="2024-04" db="EMBL/GenBank/DDBJ databases">
        <title>Human intestinal bacterial collection.</title>
        <authorList>
            <person name="Pauvert C."/>
            <person name="Hitch T.C.A."/>
            <person name="Clavel T."/>
        </authorList>
    </citation>
    <scope>NUCLEOTIDE SEQUENCE [LARGE SCALE GENOMIC DNA]</scope>
    <source>
        <strain evidence="1 2">CLA-AA-H161</strain>
    </source>
</reference>
<dbReference type="EMBL" id="JBBNFW010000179">
    <property type="protein sequence ID" value="MEQ2413919.1"/>
    <property type="molecule type" value="Genomic_DNA"/>
</dbReference>
<dbReference type="SUPFAM" id="SSF82171">
    <property type="entry name" value="DPP6 N-terminal domain-like"/>
    <property type="match status" value="1"/>
</dbReference>
<accession>A0ABV1CSA6</accession>
<protein>
    <recommendedName>
        <fullName evidence="3">6-bladed beta-propeller</fullName>
    </recommendedName>
</protein>
<sequence length="344" mass="39553">MAVKKLPEYKPLCFINRILFLYKKGYVYALVDDQPLRVLQVYPNSLKEINRFSSRLFRTEPKYAVPVGESKMLLVGHRKMLLVDVESKTVEEVAKSREEFSDPLNVCVCDGEWVAVWGDYGSNAELDSINIYGLTMDDKAERIYSFEKGQIRHVHNIIPKNNGGYYIFTGDQEDGAGIYESDSKFEKIEPVKVGKQQYRAVIGFDTPEGLLYATDAVNERNYVYLLRTGQEPIKQFDLNGSCIYGTKVQDKYYFSTTVEPDENNRGILSWVSKKRGEGILSDEVYLVSTDEKMHFETVMKQKKDFLPMKLMQYGSIQFPRGETEELWCYPVAVKQCDGVAVRLE</sequence>
<dbReference type="RefSeq" id="WP_349084146.1">
    <property type="nucleotide sequence ID" value="NZ_JBBNFW010000179.1"/>
</dbReference>
<comment type="caution">
    <text evidence="1">The sequence shown here is derived from an EMBL/GenBank/DDBJ whole genome shotgun (WGS) entry which is preliminary data.</text>
</comment>
<evidence type="ECO:0000313" key="2">
    <source>
        <dbReference type="Proteomes" id="UP001470752"/>
    </source>
</evidence>
<name>A0ABV1CSA6_9FIRM</name>
<gene>
    <name evidence="1" type="ORF">AAAX94_12945</name>
</gene>
<keyword evidence="2" id="KW-1185">Reference proteome</keyword>
<evidence type="ECO:0008006" key="3">
    <source>
        <dbReference type="Google" id="ProtNLM"/>
    </source>
</evidence>